<proteinExistence type="inferred from homology"/>
<dbReference type="InterPro" id="IPR036397">
    <property type="entry name" value="RNaseH_sf"/>
</dbReference>
<dbReference type="EC" id="2.7.7.48" evidence="1"/>
<reference evidence="4" key="1">
    <citation type="submission" date="2021-05" db="EMBL/GenBank/DDBJ databases">
        <title>A free-living protist that lacks canonical eukaryotic 1 DNA replication and segregation systems.</title>
        <authorList>
            <person name="Salas-Leiva D.E."/>
            <person name="Tromer E.C."/>
            <person name="Curtis B.A."/>
            <person name="Jerlstrom-Hultqvist J."/>
            <person name="Kolisko M."/>
            <person name="Yi Z."/>
            <person name="Salas-Leiva J.S."/>
            <person name="Gallot-Lavallee L."/>
            <person name="Kops G.J.P.L."/>
            <person name="Archibald J.M."/>
            <person name="Simpson A.G.B."/>
            <person name="Roger A.J."/>
        </authorList>
    </citation>
    <scope>NUCLEOTIDE SEQUENCE</scope>
    <source>
        <strain evidence="4">BICM</strain>
    </source>
</reference>
<evidence type="ECO:0000313" key="4">
    <source>
        <dbReference type="EMBL" id="KAG9396607.1"/>
    </source>
</evidence>
<feature type="domain" description="RNase H type-1" evidence="3">
    <location>
        <begin position="980"/>
        <end position="1146"/>
    </location>
</feature>
<dbReference type="InterPro" id="IPR012337">
    <property type="entry name" value="RNaseH-like_sf"/>
</dbReference>
<protein>
    <recommendedName>
        <fullName evidence="1">RNA-dependent RNA polymerase</fullName>
        <ecNumber evidence="1">2.7.7.48</ecNumber>
    </recommendedName>
</protein>
<keyword evidence="1" id="KW-0548">Nucleotidyltransferase</keyword>
<dbReference type="Gene3D" id="3.30.420.10">
    <property type="entry name" value="Ribonuclease H-like superfamily/Ribonuclease H"/>
    <property type="match status" value="1"/>
</dbReference>
<dbReference type="OrthoDB" id="6513042at2759"/>
<dbReference type="GO" id="GO:0004523">
    <property type="term" value="F:RNA-DNA hybrid ribonuclease activity"/>
    <property type="evidence" value="ECO:0007669"/>
    <property type="project" value="InterPro"/>
</dbReference>
<dbReference type="SUPFAM" id="SSF53098">
    <property type="entry name" value="Ribonuclease H-like"/>
    <property type="match status" value="1"/>
</dbReference>
<dbReference type="Proteomes" id="UP000717585">
    <property type="component" value="Unassembled WGS sequence"/>
</dbReference>
<feature type="region of interest" description="Disordered" evidence="2">
    <location>
        <begin position="436"/>
        <end position="455"/>
    </location>
</feature>
<evidence type="ECO:0000256" key="2">
    <source>
        <dbReference type="SAM" id="MobiDB-lite"/>
    </source>
</evidence>
<gene>
    <name evidence="4" type="ORF">J8273_1624</name>
</gene>
<dbReference type="Pfam" id="PF00075">
    <property type="entry name" value="RNase_H"/>
    <property type="match status" value="1"/>
</dbReference>
<keyword evidence="1" id="KW-0808">Transferase</keyword>
<dbReference type="PANTHER" id="PTHR23079">
    <property type="entry name" value="RNA-DEPENDENT RNA POLYMERASE"/>
    <property type="match status" value="1"/>
</dbReference>
<dbReference type="Pfam" id="PF05183">
    <property type="entry name" value="RdRP"/>
    <property type="match status" value="2"/>
</dbReference>
<dbReference type="InterPro" id="IPR007855">
    <property type="entry name" value="RDRP"/>
</dbReference>
<evidence type="ECO:0000256" key="1">
    <source>
        <dbReference type="RuleBase" id="RU363098"/>
    </source>
</evidence>
<dbReference type="PROSITE" id="PS50879">
    <property type="entry name" value="RNASE_H_1"/>
    <property type="match status" value="1"/>
</dbReference>
<accession>A0A8J6E626</accession>
<dbReference type="PANTHER" id="PTHR23079:SF55">
    <property type="entry name" value="RNA-DIRECTED RNA POLYMERASE"/>
    <property type="match status" value="1"/>
</dbReference>
<sequence length="1173" mass="129297">MAPAENHLRRWTKEEEEKLMAMKNDNRSIKEIADALGRSKRAIECRIDKIGEKIREIPMSTYEERISENRFEARRLFSMLAKVSPSTLVVEYLLERNEKTKLDGIIQAVKEAYPNDTLYPVCVKSSSRPDTGDTITVKALRHDGKVIFVGEIQGEHPLDWMKSRLGLDARAIARSNGKKANKRVELLFSTGVIVQMPTNLNVIVIDDIEFECGIEVDGATLDGRRTAEGPAVTKRHTFNATDGCGYFSPDLCKVLGDPSIIAVQARFKGMKGMWVRHNDLPPNTMVCRRSQVKWDLPPDQERGRFGLMFQVLEAARSDPFRGAKVYHIPRKSVGMGLMLAHSLMGAGVPVSVLAREVVKGSRARYGVHQVPSDEDIEQRGPVQAISFKRKGSSEDNDNLFFNAMTTMRNSQVPPFHFHTIAKVVHDRFAARCRLAEDPKKQAADGPQKKGKKKPQYPFTGLHTAFAVVCPQLELTPSGNAGTAVTETDVLAPYEIYFHPYREDKPVVGPVLVTRSPSTHPGDWVLMDAVDRPQYSGMKNVAIFSAHARQKHRSTPPAICRMNGGDFDGDKVFIMTNSAVVAAVRSKAGPDAHVLFPAADYFTPVPSFGAATYALAMQQAMPMENRCGMIYNIWSRLCECGLSSGPEARHIARKYAIELDHPGSFDYPVVKHLKEMAERATMIHVANHGCETSTRPLDDAVMLFLATQSAVDTVSQDARQTRSLKRAAGINTDAVTAKSNPTAWHAARHSPATVCRISTGGYDMARFIAMDHDSSVSWQLVVAPTRPADAPWVPDEDLKRLARIFTPVPMKDVTRMLSLCDVRGPFNDAVMAVQKTAKAQDGMRVVKSDKDVPRDELLRRADARLKAAPVGLDTASEDLLARLCSGYPLLSRRCTQCRLVAPPDMEYADDRDMTVPAVPLIFFSGFFSVQLCPYCHASIDDAPISKDELAANVVRLYELLPYEPPILVKPSLLPRFPASVPEGDLVVYTDGACTGIGTTHARAGLGVFLTTRERAKRIPKESQIDDDPAVLARMGMVCLPLLAEPGAAEQHIDRAELGAIVALCGILRALPTRRTAVVYIDSDDVLDFVQYETDGKTLKVPDRDLNTARGVIEAATGAGHALRFETISAHAGNLNEFADKAAKIGVARDCARFVRDFAELANPDSYEVSVMEDL</sequence>
<dbReference type="GO" id="GO:0031380">
    <property type="term" value="C:nuclear RNA-directed RNA polymerase complex"/>
    <property type="evidence" value="ECO:0007669"/>
    <property type="project" value="TreeGrafter"/>
</dbReference>
<evidence type="ECO:0000313" key="5">
    <source>
        <dbReference type="Proteomes" id="UP000717585"/>
    </source>
</evidence>
<keyword evidence="5" id="KW-1185">Reference proteome</keyword>
<dbReference type="EMBL" id="JAHDYR010000005">
    <property type="protein sequence ID" value="KAG9396607.1"/>
    <property type="molecule type" value="Genomic_DNA"/>
</dbReference>
<organism evidence="4 5">
    <name type="scientific">Carpediemonas membranifera</name>
    <dbReference type="NCBI Taxonomy" id="201153"/>
    <lineage>
        <taxon>Eukaryota</taxon>
        <taxon>Metamonada</taxon>
        <taxon>Carpediemonas-like organisms</taxon>
        <taxon>Carpediemonas</taxon>
    </lineage>
</organism>
<comment type="caution">
    <text evidence="4">The sequence shown here is derived from an EMBL/GenBank/DDBJ whole genome shotgun (WGS) entry which is preliminary data.</text>
</comment>
<dbReference type="InterPro" id="IPR002156">
    <property type="entry name" value="RNaseH_domain"/>
</dbReference>
<dbReference type="InterPro" id="IPR057596">
    <property type="entry name" value="RDRP_core"/>
</dbReference>
<dbReference type="GO" id="GO:0003968">
    <property type="term" value="F:RNA-directed RNA polymerase activity"/>
    <property type="evidence" value="ECO:0007669"/>
    <property type="project" value="UniProtKB-KW"/>
</dbReference>
<dbReference type="AlphaFoldDB" id="A0A8J6E626"/>
<dbReference type="GO" id="GO:0003723">
    <property type="term" value="F:RNA binding"/>
    <property type="evidence" value="ECO:0007669"/>
    <property type="project" value="UniProtKB-KW"/>
</dbReference>
<keyword evidence="1 4" id="KW-0696">RNA-directed RNA polymerase</keyword>
<evidence type="ECO:0000259" key="3">
    <source>
        <dbReference type="PROSITE" id="PS50879"/>
    </source>
</evidence>
<name>A0A8J6E626_9EUKA</name>
<keyword evidence="1" id="KW-0694">RNA-binding</keyword>
<comment type="similarity">
    <text evidence="1">Belongs to the RdRP family.</text>
</comment>
<comment type="catalytic activity">
    <reaction evidence="1">
        <text>RNA(n) + a ribonucleoside 5'-triphosphate = RNA(n+1) + diphosphate</text>
        <dbReference type="Rhea" id="RHEA:21248"/>
        <dbReference type="Rhea" id="RHEA-COMP:14527"/>
        <dbReference type="Rhea" id="RHEA-COMP:17342"/>
        <dbReference type="ChEBI" id="CHEBI:33019"/>
        <dbReference type="ChEBI" id="CHEBI:61557"/>
        <dbReference type="ChEBI" id="CHEBI:140395"/>
        <dbReference type="EC" id="2.7.7.48"/>
    </reaction>
</comment>
<dbReference type="GO" id="GO:0030422">
    <property type="term" value="P:siRNA processing"/>
    <property type="evidence" value="ECO:0007669"/>
    <property type="project" value="TreeGrafter"/>
</dbReference>